<dbReference type="InterPro" id="IPR012440">
    <property type="entry name" value="DUF1641"/>
</dbReference>
<dbReference type="RefSeq" id="WP_095103900.1">
    <property type="nucleotide sequence ID" value="NZ_BKAR01000021.1"/>
</dbReference>
<dbReference type="PANTHER" id="PTHR38433">
    <property type="match status" value="1"/>
</dbReference>
<proteinExistence type="predicted"/>
<accession>A0A239TQV0</accession>
<evidence type="ECO:0008006" key="3">
    <source>
        <dbReference type="Google" id="ProtNLM"/>
    </source>
</evidence>
<sequence length="157" mass="17499">MAENIRKIKRMEIPPEKQKADDLAEVTDAIAENKDVIIKAIRLMKVLDDAKILDASIGAVESRGFITGKFTKELRKEQYTGVLNNLAPLVFMIGKLNVPNLEDMLIKVNKGLENANQASPNQRTTVGSLVGLLKDEDANRSITYFLNILKGMSRDEE</sequence>
<reference evidence="1 2" key="1">
    <citation type="submission" date="2019-07" db="EMBL/GenBank/DDBJ databases">
        <title>Whole genome shotgun sequence of Staphylococcus piscifermentans NBRC 109625.</title>
        <authorList>
            <person name="Hosoyama A."/>
            <person name="Uohara A."/>
            <person name="Ohji S."/>
            <person name="Ichikawa N."/>
        </authorList>
    </citation>
    <scope>NUCLEOTIDE SEQUENCE [LARGE SCALE GENOMIC DNA]</scope>
    <source>
        <strain evidence="1 2">NBRC 109625</strain>
    </source>
</reference>
<gene>
    <name evidence="1" type="ORF">SPI02_17140</name>
</gene>
<dbReference type="PANTHER" id="PTHR38433:SF1">
    <property type="entry name" value="DUF1641 DOMAIN-CONTAINING PROTEIN"/>
    <property type="match status" value="1"/>
</dbReference>
<dbReference type="Proteomes" id="UP000321736">
    <property type="component" value="Unassembled WGS sequence"/>
</dbReference>
<comment type="caution">
    <text evidence="1">The sequence shown here is derived from an EMBL/GenBank/DDBJ whole genome shotgun (WGS) entry which is preliminary data.</text>
</comment>
<organism evidence="1 2">
    <name type="scientific">Staphylococcus piscifermentans</name>
    <dbReference type="NCBI Taxonomy" id="70258"/>
    <lineage>
        <taxon>Bacteria</taxon>
        <taxon>Bacillati</taxon>
        <taxon>Bacillota</taxon>
        <taxon>Bacilli</taxon>
        <taxon>Bacillales</taxon>
        <taxon>Staphylococcaceae</taxon>
        <taxon>Staphylococcus</taxon>
    </lineage>
</organism>
<evidence type="ECO:0000313" key="2">
    <source>
        <dbReference type="Proteomes" id="UP000321736"/>
    </source>
</evidence>
<protein>
    <recommendedName>
        <fullName evidence="3">DUF1641 domain-containing protein</fullName>
    </recommendedName>
</protein>
<keyword evidence="2" id="KW-1185">Reference proteome</keyword>
<name>A0A239TQV0_9STAP</name>
<evidence type="ECO:0000313" key="1">
    <source>
        <dbReference type="EMBL" id="GEP85129.1"/>
    </source>
</evidence>
<dbReference type="Pfam" id="PF07849">
    <property type="entry name" value="DUF1641"/>
    <property type="match status" value="1"/>
</dbReference>
<dbReference type="EMBL" id="BKAR01000021">
    <property type="protein sequence ID" value="GEP85129.1"/>
    <property type="molecule type" value="Genomic_DNA"/>
</dbReference>
<dbReference type="AlphaFoldDB" id="A0A239TQV0"/>
<dbReference type="OrthoDB" id="147801at2"/>